<evidence type="ECO:0000256" key="14">
    <source>
        <dbReference type="PIRSR" id="PIRSR000114-1"/>
    </source>
</evidence>
<feature type="binding site" evidence="13">
    <location>
        <position position="259"/>
    </location>
    <ligand>
        <name>sn-glycerol 3-phosphate</name>
        <dbReference type="ChEBI" id="CHEBI:57597"/>
    </ligand>
</feature>
<dbReference type="AlphaFoldDB" id="A0A091AXK3"/>
<feature type="binding site" evidence="13">
    <location>
        <position position="247"/>
    </location>
    <ligand>
        <name>sn-glycerol 3-phosphate</name>
        <dbReference type="ChEBI" id="CHEBI:57597"/>
    </ligand>
</feature>
<feature type="binding site" evidence="13">
    <location>
        <position position="110"/>
    </location>
    <ligand>
        <name>sn-glycerol 3-phosphate</name>
        <dbReference type="ChEBI" id="CHEBI:57597"/>
    </ligand>
</feature>
<keyword evidence="13" id="KW-0547">Nucleotide-binding</keyword>
<dbReference type="OrthoDB" id="9812273at2"/>
<keyword evidence="22" id="KW-1185">Reference proteome</keyword>
<dbReference type="Proteomes" id="UP000029385">
    <property type="component" value="Unassembled WGS sequence"/>
</dbReference>
<dbReference type="GO" id="GO:0046168">
    <property type="term" value="P:glycerol-3-phosphate catabolic process"/>
    <property type="evidence" value="ECO:0007669"/>
    <property type="project" value="InterPro"/>
</dbReference>
<dbReference type="eggNOG" id="COG0240">
    <property type="taxonomic scope" value="Bacteria"/>
</dbReference>
<feature type="binding site" evidence="13">
    <location>
        <position position="15"/>
    </location>
    <ligand>
        <name>NADPH</name>
        <dbReference type="ChEBI" id="CHEBI:57783"/>
    </ligand>
</feature>
<feature type="binding site" evidence="13">
    <location>
        <position position="258"/>
    </location>
    <ligand>
        <name>NADPH</name>
        <dbReference type="ChEBI" id="CHEBI:57783"/>
    </ligand>
</feature>
<proteinExistence type="inferred from homology"/>
<evidence type="ECO:0000256" key="13">
    <source>
        <dbReference type="HAMAP-Rule" id="MF_00394"/>
    </source>
</evidence>
<feature type="binding site" evidence="13">
    <location>
        <position position="16"/>
    </location>
    <ligand>
        <name>NADPH</name>
        <dbReference type="ChEBI" id="CHEBI:57783"/>
    </ligand>
</feature>
<evidence type="ECO:0000256" key="1">
    <source>
        <dbReference type="ARBA" id="ARBA00011009"/>
    </source>
</evidence>
<keyword evidence="5 13" id="KW-0520">NAD</keyword>
<evidence type="ECO:0000256" key="6">
    <source>
        <dbReference type="ARBA" id="ARBA00023098"/>
    </source>
</evidence>
<evidence type="ECO:0000313" key="21">
    <source>
        <dbReference type="EMBL" id="KFN44191.1"/>
    </source>
</evidence>
<feature type="binding site" evidence="13">
    <location>
        <position position="141"/>
    </location>
    <ligand>
        <name>sn-glycerol 3-phosphate</name>
        <dbReference type="ChEBI" id="CHEBI:57597"/>
    </ligand>
</feature>
<keyword evidence="4 13" id="KW-0560">Oxidoreductase</keyword>
<evidence type="ECO:0000256" key="15">
    <source>
        <dbReference type="PIRSR" id="PIRSR000114-2"/>
    </source>
</evidence>
<dbReference type="SUPFAM" id="SSF51735">
    <property type="entry name" value="NAD(P)-binding Rossmann-fold domains"/>
    <property type="match status" value="1"/>
</dbReference>
<dbReference type="Gene3D" id="3.40.50.720">
    <property type="entry name" value="NAD(P)-binding Rossmann-like Domain"/>
    <property type="match status" value="1"/>
</dbReference>
<evidence type="ECO:0000256" key="7">
    <source>
        <dbReference type="ARBA" id="ARBA00023209"/>
    </source>
</evidence>
<dbReference type="GO" id="GO:0046474">
    <property type="term" value="P:glycerophospholipid biosynthetic process"/>
    <property type="evidence" value="ECO:0007669"/>
    <property type="project" value="TreeGrafter"/>
</dbReference>
<dbReference type="SUPFAM" id="SSF48179">
    <property type="entry name" value="6-phosphogluconate dehydrogenase C-terminal domain-like"/>
    <property type="match status" value="1"/>
</dbReference>
<dbReference type="NCBIfam" id="NF000942">
    <property type="entry name" value="PRK00094.1-4"/>
    <property type="match status" value="1"/>
</dbReference>
<feature type="chain" id="PRO_5001868901" description="Glycerol-3-phosphate dehydrogenase [NAD(P)+]" evidence="18">
    <location>
        <begin position="22"/>
        <end position="341"/>
    </location>
</feature>
<dbReference type="RefSeq" id="WP_022969503.1">
    <property type="nucleotide sequence ID" value="NZ_ATVD01000003.1"/>
</dbReference>
<dbReference type="PRINTS" id="PR00077">
    <property type="entry name" value="GPDHDRGNASE"/>
</dbReference>
<evidence type="ECO:0000256" key="11">
    <source>
        <dbReference type="ARBA" id="ARBA00069372"/>
    </source>
</evidence>
<dbReference type="HAMAP" id="MF_00394">
    <property type="entry name" value="NAD_Glyc3P_dehydrog"/>
    <property type="match status" value="1"/>
</dbReference>
<feature type="binding site" evidence="15">
    <location>
        <position position="110"/>
    </location>
    <ligand>
        <name>substrate</name>
    </ligand>
</feature>
<feature type="active site" description="Proton acceptor" evidence="13 14">
    <location>
        <position position="194"/>
    </location>
</feature>
<evidence type="ECO:0000256" key="5">
    <source>
        <dbReference type="ARBA" id="ARBA00023027"/>
    </source>
</evidence>
<feature type="signal peptide" evidence="18">
    <location>
        <begin position="1"/>
        <end position="21"/>
    </location>
</feature>
<keyword evidence="2 13" id="KW-0444">Lipid biosynthesis</keyword>
<feature type="domain" description="Glycerol-3-phosphate dehydrogenase NAD-dependent N-terminal" evidence="19">
    <location>
        <begin position="8"/>
        <end position="164"/>
    </location>
</feature>
<dbReference type="InterPro" id="IPR011128">
    <property type="entry name" value="G3P_DH_NAD-dep_N"/>
</dbReference>
<dbReference type="UniPathway" id="UPA00940"/>
<dbReference type="InterPro" id="IPR006168">
    <property type="entry name" value="G3P_DH_NAD-dep"/>
</dbReference>
<comment type="caution">
    <text evidence="21">The sequence shown here is derived from an EMBL/GenBank/DDBJ whole genome shotgun (WGS) entry which is preliminary data.</text>
</comment>
<feature type="binding site" evidence="13">
    <location>
        <position position="282"/>
    </location>
    <ligand>
        <name>NADPH</name>
        <dbReference type="ChEBI" id="CHEBI:57783"/>
    </ligand>
</feature>
<comment type="subcellular location">
    <subcellularLocation>
        <location evidence="13">Cytoplasm</location>
    </subcellularLocation>
</comment>
<gene>
    <name evidence="13" type="primary">gpsA</name>
    <name evidence="21" type="ORF">N789_07175</name>
</gene>
<evidence type="ECO:0000256" key="16">
    <source>
        <dbReference type="PIRSR" id="PIRSR000114-3"/>
    </source>
</evidence>
<accession>A0A091AXK3</accession>
<feature type="binding site" evidence="13">
    <location>
        <position position="110"/>
    </location>
    <ligand>
        <name>NADPH</name>
        <dbReference type="ChEBI" id="CHEBI:57783"/>
    </ligand>
</feature>
<comment type="function">
    <text evidence="13">Catalyzes the reduction of the glycolytic intermediate dihydroxyacetone phosphate (DHAP) to sn-glycerol 3-phosphate (G3P), the key precursor for phospholipid synthesis.</text>
</comment>
<evidence type="ECO:0000256" key="17">
    <source>
        <dbReference type="RuleBase" id="RU000437"/>
    </source>
</evidence>
<evidence type="ECO:0000256" key="12">
    <source>
        <dbReference type="ARBA" id="ARBA00080511"/>
    </source>
</evidence>
<dbReference type="EMBL" id="AVCI01000003">
    <property type="protein sequence ID" value="KFN44191.1"/>
    <property type="molecule type" value="Genomic_DNA"/>
</dbReference>
<name>A0A091AXK3_9GAMM</name>
<protein>
    <recommendedName>
        <fullName evidence="11 13">Glycerol-3-phosphate dehydrogenase [NAD(P)+]</fullName>
        <ecNumber evidence="10 13">1.1.1.94</ecNumber>
    </recommendedName>
    <alternativeName>
        <fullName evidence="13">NAD(P)(+)-dependent glycerol-3-phosphate dehydrogenase</fullName>
    </alternativeName>
    <alternativeName>
        <fullName evidence="12 13">NAD(P)H-dependent dihydroxyacetone-phosphate reductase</fullName>
    </alternativeName>
</protein>
<feature type="binding site" evidence="13">
    <location>
        <position position="53"/>
    </location>
    <ligand>
        <name>NADPH</name>
        <dbReference type="ChEBI" id="CHEBI:57783"/>
    </ligand>
</feature>
<feature type="binding site" evidence="13">
    <location>
        <position position="284"/>
    </location>
    <ligand>
        <name>NADPH</name>
        <dbReference type="ChEBI" id="CHEBI:57783"/>
    </ligand>
</feature>
<reference evidence="21 22" key="1">
    <citation type="submission" date="2013-09" db="EMBL/GenBank/DDBJ databases">
        <title>Genome sequencing of Arenimonas oryziterrae.</title>
        <authorList>
            <person name="Chen F."/>
            <person name="Wang G."/>
        </authorList>
    </citation>
    <scope>NUCLEOTIDE SEQUENCE [LARGE SCALE GENOMIC DNA]</scope>
    <source>
        <strain evidence="21 22">YC6267</strain>
    </source>
</reference>
<evidence type="ECO:0000256" key="9">
    <source>
        <dbReference type="ARBA" id="ARBA00052716"/>
    </source>
</evidence>
<dbReference type="InterPro" id="IPR008927">
    <property type="entry name" value="6-PGluconate_DH-like_C_sf"/>
</dbReference>
<dbReference type="EC" id="1.1.1.94" evidence="10 13"/>
<evidence type="ECO:0000256" key="3">
    <source>
        <dbReference type="ARBA" id="ARBA00022857"/>
    </source>
</evidence>
<evidence type="ECO:0000259" key="20">
    <source>
        <dbReference type="Pfam" id="PF07479"/>
    </source>
</evidence>
<evidence type="ECO:0000256" key="2">
    <source>
        <dbReference type="ARBA" id="ARBA00022516"/>
    </source>
</evidence>
<keyword evidence="13" id="KW-0963">Cytoplasm</keyword>
<dbReference type="InterPro" id="IPR013328">
    <property type="entry name" value="6PGD_dom2"/>
</dbReference>
<organism evidence="21 22">
    <name type="scientific">Arenimonas oryziterrae DSM 21050 = YC6267</name>
    <dbReference type="NCBI Taxonomy" id="1121015"/>
    <lineage>
        <taxon>Bacteria</taxon>
        <taxon>Pseudomonadati</taxon>
        <taxon>Pseudomonadota</taxon>
        <taxon>Gammaproteobacteria</taxon>
        <taxon>Lysobacterales</taxon>
        <taxon>Lysobacteraceae</taxon>
        <taxon>Arenimonas</taxon>
    </lineage>
</organism>
<evidence type="ECO:0000256" key="8">
    <source>
        <dbReference type="ARBA" id="ARBA00023264"/>
    </source>
</evidence>
<dbReference type="GO" id="GO:0141152">
    <property type="term" value="F:glycerol-3-phosphate dehydrogenase (NAD+) activity"/>
    <property type="evidence" value="ECO:0007669"/>
    <property type="project" value="RHEA"/>
</dbReference>
<comment type="catalytic activity">
    <reaction evidence="13">
        <text>sn-glycerol 3-phosphate + NAD(+) = dihydroxyacetone phosphate + NADH + H(+)</text>
        <dbReference type="Rhea" id="RHEA:11092"/>
        <dbReference type="ChEBI" id="CHEBI:15378"/>
        <dbReference type="ChEBI" id="CHEBI:57540"/>
        <dbReference type="ChEBI" id="CHEBI:57597"/>
        <dbReference type="ChEBI" id="CHEBI:57642"/>
        <dbReference type="ChEBI" id="CHEBI:57945"/>
        <dbReference type="EC" id="1.1.1.94"/>
    </reaction>
</comment>
<dbReference type="PATRIC" id="fig|1121015.4.peg.926"/>
<feature type="binding site" evidence="13">
    <location>
        <position position="139"/>
    </location>
    <ligand>
        <name>sn-glycerol 3-phosphate</name>
        <dbReference type="ChEBI" id="CHEBI:57597"/>
    </ligand>
</feature>
<evidence type="ECO:0000259" key="19">
    <source>
        <dbReference type="Pfam" id="PF01210"/>
    </source>
</evidence>
<dbReference type="Gene3D" id="1.10.1040.10">
    <property type="entry name" value="N-(1-d-carboxylethyl)-l-norvaline Dehydrogenase, domain 2"/>
    <property type="match status" value="1"/>
</dbReference>
<dbReference type="STRING" id="1121015.GCA_000420545_01886"/>
<comment type="catalytic activity">
    <reaction evidence="9">
        <text>sn-glycerol 3-phosphate + NADP(+) = dihydroxyacetone phosphate + NADPH + H(+)</text>
        <dbReference type="Rhea" id="RHEA:11096"/>
        <dbReference type="ChEBI" id="CHEBI:15378"/>
        <dbReference type="ChEBI" id="CHEBI:57597"/>
        <dbReference type="ChEBI" id="CHEBI:57642"/>
        <dbReference type="ChEBI" id="CHEBI:57783"/>
        <dbReference type="ChEBI" id="CHEBI:58349"/>
        <dbReference type="EC" id="1.1.1.94"/>
    </reaction>
    <physiologicalReaction direction="right-to-left" evidence="9">
        <dbReference type="Rhea" id="RHEA:11098"/>
    </physiologicalReaction>
</comment>
<dbReference type="Pfam" id="PF01210">
    <property type="entry name" value="NAD_Gly3P_dh_N"/>
    <property type="match status" value="1"/>
</dbReference>
<comment type="caution">
    <text evidence="13">Lacks conserved residue(s) required for the propagation of feature annotation.</text>
</comment>
<evidence type="ECO:0000256" key="4">
    <source>
        <dbReference type="ARBA" id="ARBA00023002"/>
    </source>
</evidence>
<dbReference type="FunFam" id="1.10.1040.10:FF:000001">
    <property type="entry name" value="Glycerol-3-phosphate dehydrogenase [NAD(P)+]"/>
    <property type="match status" value="1"/>
</dbReference>
<keyword evidence="3 13" id="KW-0521">NADP</keyword>
<keyword evidence="7 13" id="KW-0594">Phospholipid biosynthesis</keyword>
<keyword evidence="18" id="KW-0732">Signal</keyword>
<comment type="similarity">
    <text evidence="1 13 17">Belongs to the NAD-dependent glycerol-3-phosphate dehydrogenase family.</text>
</comment>
<evidence type="ECO:0000313" key="22">
    <source>
        <dbReference type="Proteomes" id="UP000029385"/>
    </source>
</evidence>
<keyword evidence="8 13" id="KW-1208">Phospholipid metabolism</keyword>
<evidence type="ECO:0000256" key="18">
    <source>
        <dbReference type="SAM" id="SignalP"/>
    </source>
</evidence>
<feature type="binding site" evidence="13">
    <location>
        <position position="36"/>
    </location>
    <ligand>
        <name>NADPH</name>
        <dbReference type="ChEBI" id="CHEBI:57783"/>
    </ligand>
</feature>
<feature type="binding site" evidence="15">
    <location>
        <begin position="258"/>
        <end position="259"/>
    </location>
    <ligand>
        <name>substrate</name>
    </ligand>
</feature>
<dbReference type="GO" id="GO:0051287">
    <property type="term" value="F:NAD binding"/>
    <property type="evidence" value="ECO:0007669"/>
    <property type="project" value="InterPro"/>
</dbReference>
<dbReference type="PANTHER" id="PTHR11728:SF1">
    <property type="entry name" value="GLYCEROL-3-PHOSPHATE DEHYDROGENASE [NAD(+)] 2, CHLOROPLASTIC"/>
    <property type="match status" value="1"/>
</dbReference>
<dbReference type="GO" id="GO:0005975">
    <property type="term" value="P:carbohydrate metabolic process"/>
    <property type="evidence" value="ECO:0007669"/>
    <property type="project" value="InterPro"/>
</dbReference>
<feature type="domain" description="Glycerol-3-phosphate dehydrogenase NAD-dependent C-terminal" evidence="20">
    <location>
        <begin position="183"/>
        <end position="322"/>
    </location>
</feature>
<comment type="pathway">
    <text evidence="13">Membrane lipid metabolism; glycerophospholipid metabolism.</text>
</comment>
<feature type="binding site" evidence="13">
    <location>
        <position position="258"/>
    </location>
    <ligand>
        <name>sn-glycerol 3-phosphate</name>
        <dbReference type="ChEBI" id="CHEBI:57597"/>
    </ligand>
</feature>
<dbReference type="GO" id="GO:0046167">
    <property type="term" value="P:glycerol-3-phosphate biosynthetic process"/>
    <property type="evidence" value="ECO:0007669"/>
    <property type="project" value="UniProtKB-UniRule"/>
</dbReference>
<dbReference type="PROSITE" id="PS00957">
    <property type="entry name" value="NAD_G3PDH"/>
    <property type="match status" value="1"/>
</dbReference>
<dbReference type="Pfam" id="PF07479">
    <property type="entry name" value="NAD_Gly3P_dh_C"/>
    <property type="match status" value="1"/>
</dbReference>
<feature type="binding site" evidence="16">
    <location>
        <position position="258"/>
    </location>
    <ligand>
        <name>NAD(+)</name>
        <dbReference type="ChEBI" id="CHEBI:57540"/>
    </ligand>
</feature>
<feature type="binding site" evidence="13">
    <location>
        <position position="194"/>
    </location>
    <ligand>
        <name>sn-glycerol 3-phosphate</name>
        <dbReference type="ChEBI" id="CHEBI:57597"/>
    </ligand>
</feature>
<feature type="binding site" evidence="16">
    <location>
        <position position="143"/>
    </location>
    <ligand>
        <name>NAD(+)</name>
        <dbReference type="ChEBI" id="CHEBI:57540"/>
    </ligand>
</feature>
<dbReference type="GO" id="GO:0005829">
    <property type="term" value="C:cytosol"/>
    <property type="evidence" value="ECO:0007669"/>
    <property type="project" value="TreeGrafter"/>
</dbReference>
<evidence type="ECO:0000256" key="10">
    <source>
        <dbReference type="ARBA" id="ARBA00066687"/>
    </source>
</evidence>
<keyword evidence="6 13" id="KW-0443">Lipid metabolism</keyword>
<dbReference type="GO" id="GO:0141153">
    <property type="term" value="F:glycerol-3-phosphate dehydrogenase (NADP+) activity"/>
    <property type="evidence" value="ECO:0007669"/>
    <property type="project" value="RHEA"/>
</dbReference>
<dbReference type="NCBIfam" id="NF000940">
    <property type="entry name" value="PRK00094.1-2"/>
    <property type="match status" value="1"/>
</dbReference>
<feature type="binding site" evidence="13">
    <location>
        <position position="257"/>
    </location>
    <ligand>
        <name>sn-glycerol 3-phosphate</name>
        <dbReference type="ChEBI" id="CHEBI:57597"/>
    </ligand>
</feature>
<dbReference type="InterPro" id="IPR006109">
    <property type="entry name" value="G3P_DH_NAD-dep_C"/>
</dbReference>
<dbReference type="FunFam" id="3.40.50.720:FF:000019">
    <property type="entry name" value="Glycerol-3-phosphate dehydrogenase [NAD(P)+]"/>
    <property type="match status" value="1"/>
</dbReference>
<dbReference type="PIRSF" id="PIRSF000114">
    <property type="entry name" value="Glycerol-3-P_dh"/>
    <property type="match status" value="1"/>
</dbReference>
<feature type="binding site" evidence="16">
    <location>
        <begin position="12"/>
        <end position="17"/>
    </location>
    <ligand>
        <name>NAD(+)</name>
        <dbReference type="ChEBI" id="CHEBI:57540"/>
    </ligand>
</feature>
<dbReference type="InterPro" id="IPR036291">
    <property type="entry name" value="NAD(P)-bd_dom_sf"/>
</dbReference>
<feature type="binding site" evidence="13">
    <location>
        <position position="143"/>
    </location>
    <ligand>
        <name>NADPH</name>
        <dbReference type="ChEBI" id="CHEBI:57783"/>
    </ligand>
</feature>
<sequence>MSTAKPAIAVLGAGSWGTALATLLARHEYPTVIWGRNAEQVAAIDQRHENPRYLPGVPLTESLRATTDLAAAVASADLLLVVTPSHAFTETLHALAPHRRAHAGVAWATKGFEPGSGRFLHEVAEEILGPGVPLAVVTGPSFAKEVAQGLPTAVTVHSDDEQFAQTVANALHGPAFRAYTGNDMMGAELGGAMKNVLAVATGISDGMALGLNARAGLITRGLNEMLRLNVALGGRAETLMGLAGLGDLVLTCTGDLSRNRRLGLALGRGQSLGEAVAEIGQVVESVQTGDEVMRLGDRHGLELPISALVRAVLHEKITPREGLQRLLAREQKPEYPDGLFE</sequence>
<dbReference type="PANTHER" id="PTHR11728">
    <property type="entry name" value="GLYCEROL-3-PHOSPHATE DEHYDROGENASE"/>
    <property type="match status" value="1"/>
</dbReference>